<evidence type="ECO:0000313" key="3">
    <source>
        <dbReference type="Proteomes" id="UP000758155"/>
    </source>
</evidence>
<feature type="region of interest" description="Disordered" evidence="1">
    <location>
        <begin position="1"/>
        <end position="24"/>
    </location>
</feature>
<reference evidence="2" key="1">
    <citation type="submission" date="2019-04" db="EMBL/GenBank/DDBJ databases">
        <title>Sequencing of skin fungus with MAO and IRED activity.</title>
        <authorList>
            <person name="Marsaioli A.J."/>
            <person name="Bonatto J.M.C."/>
            <person name="Reis Junior O."/>
        </authorList>
    </citation>
    <scope>NUCLEOTIDE SEQUENCE</scope>
    <source>
        <strain evidence="2">28M1</strain>
    </source>
</reference>
<keyword evidence="3" id="KW-1185">Reference proteome</keyword>
<dbReference type="EMBL" id="SWKV01000007">
    <property type="protein sequence ID" value="KAF3045209.1"/>
    <property type="molecule type" value="Genomic_DNA"/>
</dbReference>
<sequence>MKIDIHDIDVDELPDDDSDSRDPEERDYNVLLERLSLIAQHLEALRLGLYDGDPLDHNGLASRFLDTVQSASSFRLFKSLRDLIVPYQCLLGWAKTMVDTVPSPATMLPRTLKYLSIHCPQTYIYDWLIRIRTVRDRPPALSEIELHCQLPFGDEYPLFAFENWDHPTMEVLTEELGIIVCINSRERDWKPDWDDYDMDTLEIIDWLNSLGEHGVMDRLLEWIDCEV</sequence>
<evidence type="ECO:0000256" key="1">
    <source>
        <dbReference type="SAM" id="MobiDB-lite"/>
    </source>
</evidence>
<feature type="compositionally biased region" description="Acidic residues" evidence="1">
    <location>
        <begin position="9"/>
        <end position="19"/>
    </location>
</feature>
<dbReference type="AlphaFoldDB" id="A0A9P4WY01"/>
<dbReference type="OrthoDB" id="3668232at2759"/>
<evidence type="ECO:0000313" key="2">
    <source>
        <dbReference type="EMBL" id="KAF3045209.1"/>
    </source>
</evidence>
<name>A0A9P4WY01_9PLEO</name>
<dbReference type="Proteomes" id="UP000758155">
    <property type="component" value="Unassembled WGS sequence"/>
</dbReference>
<accession>A0A9P4WY01</accession>
<comment type="caution">
    <text evidence="2">The sequence shown here is derived from an EMBL/GenBank/DDBJ whole genome shotgun (WGS) entry which is preliminary data.</text>
</comment>
<gene>
    <name evidence="2" type="ORF">E8E12_010736</name>
</gene>
<protein>
    <submittedName>
        <fullName evidence="2">Uncharacterized protein</fullName>
    </submittedName>
</protein>
<proteinExistence type="predicted"/>
<organism evidence="2 3">
    <name type="scientific">Didymella heteroderae</name>
    <dbReference type="NCBI Taxonomy" id="1769908"/>
    <lineage>
        <taxon>Eukaryota</taxon>
        <taxon>Fungi</taxon>
        <taxon>Dikarya</taxon>
        <taxon>Ascomycota</taxon>
        <taxon>Pezizomycotina</taxon>
        <taxon>Dothideomycetes</taxon>
        <taxon>Pleosporomycetidae</taxon>
        <taxon>Pleosporales</taxon>
        <taxon>Pleosporineae</taxon>
        <taxon>Didymellaceae</taxon>
        <taxon>Didymella</taxon>
    </lineage>
</organism>